<evidence type="ECO:0000256" key="1">
    <source>
        <dbReference type="ARBA" id="ARBA00004496"/>
    </source>
</evidence>
<dbReference type="InterPro" id="IPR000719">
    <property type="entry name" value="Prot_kinase_dom"/>
</dbReference>
<evidence type="ECO:0000256" key="8">
    <source>
        <dbReference type="ARBA" id="ARBA00022777"/>
    </source>
</evidence>
<keyword evidence="3" id="KW-0963">Cytoplasm</keyword>
<keyword evidence="8" id="KW-0418">Kinase</keyword>
<dbReference type="PROSITE" id="PS50078">
    <property type="entry name" value="POLO_BOX"/>
    <property type="match status" value="2"/>
</dbReference>
<dbReference type="InterPro" id="IPR011009">
    <property type="entry name" value="Kinase-like_dom_sf"/>
</dbReference>
<dbReference type="GO" id="GO:0005813">
    <property type="term" value="C:centrosome"/>
    <property type="evidence" value="ECO:0007669"/>
    <property type="project" value="TreeGrafter"/>
</dbReference>
<dbReference type="InterPro" id="IPR000959">
    <property type="entry name" value="POLO_box_dom"/>
</dbReference>
<dbReference type="Pfam" id="PF00069">
    <property type="entry name" value="Pkinase"/>
    <property type="match status" value="1"/>
</dbReference>
<organism evidence="15 16">
    <name type="scientific">Gryllus longicercus</name>
    <dbReference type="NCBI Taxonomy" id="2509291"/>
    <lineage>
        <taxon>Eukaryota</taxon>
        <taxon>Metazoa</taxon>
        <taxon>Ecdysozoa</taxon>
        <taxon>Arthropoda</taxon>
        <taxon>Hexapoda</taxon>
        <taxon>Insecta</taxon>
        <taxon>Pterygota</taxon>
        <taxon>Neoptera</taxon>
        <taxon>Polyneoptera</taxon>
        <taxon>Orthoptera</taxon>
        <taxon>Ensifera</taxon>
        <taxon>Gryllidea</taxon>
        <taxon>Grylloidea</taxon>
        <taxon>Gryllidae</taxon>
        <taxon>Gryllinae</taxon>
        <taxon>Gryllus</taxon>
    </lineage>
</organism>
<dbReference type="GO" id="GO:0005634">
    <property type="term" value="C:nucleus"/>
    <property type="evidence" value="ECO:0007669"/>
    <property type="project" value="TreeGrafter"/>
</dbReference>
<dbReference type="Gene3D" id="1.10.510.10">
    <property type="entry name" value="Transferase(Phosphotransferase) domain 1"/>
    <property type="match status" value="1"/>
</dbReference>
<keyword evidence="16" id="KW-1185">Reference proteome</keyword>
<evidence type="ECO:0000256" key="5">
    <source>
        <dbReference type="ARBA" id="ARBA00022679"/>
    </source>
</evidence>
<keyword evidence="4" id="KW-0723">Serine/threonine-protein kinase</keyword>
<dbReference type="InterPro" id="IPR033701">
    <property type="entry name" value="POLO_box_1"/>
</dbReference>
<gene>
    <name evidence="15" type="ORF">R5R35_014451</name>
</gene>
<dbReference type="GO" id="GO:0005737">
    <property type="term" value="C:cytoplasm"/>
    <property type="evidence" value="ECO:0007669"/>
    <property type="project" value="UniProtKB-SubCell"/>
</dbReference>
<dbReference type="CDD" id="cd13118">
    <property type="entry name" value="POLO_box_1"/>
    <property type="match status" value="1"/>
</dbReference>
<dbReference type="PROSITE" id="PS00108">
    <property type="entry name" value="PROTEIN_KINASE_ST"/>
    <property type="match status" value="1"/>
</dbReference>
<evidence type="ECO:0000256" key="9">
    <source>
        <dbReference type="ARBA" id="ARBA00022840"/>
    </source>
</evidence>
<feature type="domain" description="POLO box" evidence="14">
    <location>
        <begin position="486"/>
        <end position="567"/>
    </location>
</feature>
<dbReference type="CDD" id="cd13117">
    <property type="entry name" value="POLO_box_2"/>
    <property type="match status" value="1"/>
</dbReference>
<reference evidence="15 16" key="1">
    <citation type="submission" date="2024-03" db="EMBL/GenBank/DDBJ databases">
        <title>The genome assembly and annotation of the cricket Gryllus longicercus Weissman &amp; Gray.</title>
        <authorList>
            <person name="Szrajer S."/>
            <person name="Gray D."/>
            <person name="Ylla G."/>
        </authorList>
    </citation>
    <scope>NUCLEOTIDE SEQUENCE [LARGE SCALE GENOMIC DNA]</scope>
    <source>
        <strain evidence="15">DAG 2021-001</strain>
        <tissue evidence="15">Whole body minus gut</tissue>
    </source>
</reference>
<dbReference type="EMBL" id="JAZDUA010000538">
    <property type="protein sequence ID" value="KAK7791427.1"/>
    <property type="molecule type" value="Genomic_DNA"/>
</dbReference>
<dbReference type="GO" id="GO:0000922">
    <property type="term" value="C:spindle pole"/>
    <property type="evidence" value="ECO:0007669"/>
    <property type="project" value="TreeGrafter"/>
</dbReference>
<evidence type="ECO:0000256" key="7">
    <source>
        <dbReference type="ARBA" id="ARBA00022741"/>
    </source>
</evidence>
<evidence type="ECO:0000256" key="3">
    <source>
        <dbReference type="ARBA" id="ARBA00022490"/>
    </source>
</evidence>
<keyword evidence="5" id="KW-0808">Transferase</keyword>
<dbReference type="SMART" id="SM00220">
    <property type="entry name" value="S_TKc"/>
    <property type="match status" value="1"/>
</dbReference>
<dbReference type="FunFam" id="1.10.510.10:FF:000311">
    <property type="entry name" value="Serine/threonine-protein kinase PLK"/>
    <property type="match status" value="1"/>
</dbReference>
<evidence type="ECO:0000256" key="11">
    <source>
        <dbReference type="ARBA" id="ARBA00048347"/>
    </source>
</evidence>
<comment type="catalytic activity">
    <reaction evidence="10">
        <text>L-threonyl-[protein] + ATP = O-phospho-L-threonyl-[protein] + ADP + H(+)</text>
        <dbReference type="Rhea" id="RHEA:46608"/>
        <dbReference type="Rhea" id="RHEA-COMP:11060"/>
        <dbReference type="Rhea" id="RHEA-COMP:11605"/>
        <dbReference type="ChEBI" id="CHEBI:15378"/>
        <dbReference type="ChEBI" id="CHEBI:30013"/>
        <dbReference type="ChEBI" id="CHEBI:30616"/>
        <dbReference type="ChEBI" id="CHEBI:61977"/>
        <dbReference type="ChEBI" id="CHEBI:456216"/>
        <dbReference type="EC" id="2.7.11.21"/>
    </reaction>
</comment>
<evidence type="ECO:0000256" key="4">
    <source>
        <dbReference type="ARBA" id="ARBA00022527"/>
    </source>
</evidence>
<sequence length="571" mass="64915">MARKAGDTSGIPAIIYDPHTETRYKIGRFFGKGGFAKCYEIIDTKSNQIFAGKIVPKKNLVGSNQKEKMTQEINIHRSLKHPNIVGFYNFFDDDNFVYIVLELCRNRSMMEMQKRRKCLTEPEVRYFLHQILIGVDYLHKRNIIHRDLKLGNLFLNDNMEVRIGDFGLAAKVEYQGERKKTLCGTPNYIAPEILTKKGHSFEVDVWSIGCIMYTLLFGKPPFETSSLKETYALIKKCQYCIPQNKVSKKAKDLIVSMLQTDPKIRPTIEDLLRSDYFMSYMPKQLPVSCLTMAPRQERAVMRKPLLEVNTNEDGSGGVVAGAKKPDPAGNPPASAQVMVEEVYANLKKLEHLIVKVLSSKPAARGAQNEAVYGDEMTDPAAQPIVWISKWVDYSDKYGFGYMLCDESVGVVFNDNTKIVMLSDGINVHYITKEGFESYHTMENFPPTLDKKMKLLTYFRRYMNEHLSKAGASVAPRESDTLSRIPCMVQWCRRSSAVIMHLNNGTLQVNFSDHTKVVLCPHMAAITFINADKSFRTYRFSTITEQGCIPQLENAMKFVIANMSSIEARVRV</sequence>
<comment type="subcellular location">
    <subcellularLocation>
        <location evidence="1">Cytoplasm</location>
    </subcellularLocation>
</comment>
<dbReference type="PANTHER" id="PTHR24345:SF93">
    <property type="entry name" value="SERINE_THREONINE-PROTEIN KINASE PLK1"/>
    <property type="match status" value="1"/>
</dbReference>
<dbReference type="SUPFAM" id="SSF56112">
    <property type="entry name" value="Protein kinase-like (PK-like)"/>
    <property type="match status" value="1"/>
</dbReference>
<comment type="caution">
    <text evidence="15">The sequence shown here is derived from an EMBL/GenBank/DDBJ whole genome shotgun (WGS) entry which is preliminary data.</text>
</comment>
<accession>A0AAN9VJ98</accession>
<dbReference type="PROSITE" id="PS50011">
    <property type="entry name" value="PROTEIN_KINASE_DOM"/>
    <property type="match status" value="1"/>
</dbReference>
<dbReference type="Proteomes" id="UP001378592">
    <property type="component" value="Unassembled WGS sequence"/>
</dbReference>
<keyword evidence="6" id="KW-0677">Repeat</keyword>
<dbReference type="PANTHER" id="PTHR24345">
    <property type="entry name" value="SERINE/THREONINE-PROTEIN KINASE PLK"/>
    <property type="match status" value="1"/>
</dbReference>
<evidence type="ECO:0000313" key="16">
    <source>
        <dbReference type="Proteomes" id="UP001378592"/>
    </source>
</evidence>
<comment type="catalytic activity">
    <reaction evidence="11">
        <text>L-seryl-[protein] + ATP = O-phospho-L-seryl-[protein] + ADP + H(+)</text>
        <dbReference type="Rhea" id="RHEA:17989"/>
        <dbReference type="Rhea" id="RHEA-COMP:9863"/>
        <dbReference type="Rhea" id="RHEA-COMP:11604"/>
        <dbReference type="ChEBI" id="CHEBI:15378"/>
        <dbReference type="ChEBI" id="CHEBI:29999"/>
        <dbReference type="ChEBI" id="CHEBI:30616"/>
        <dbReference type="ChEBI" id="CHEBI:83421"/>
        <dbReference type="ChEBI" id="CHEBI:456216"/>
        <dbReference type="EC" id="2.7.11.21"/>
    </reaction>
</comment>
<keyword evidence="9" id="KW-0067">ATP-binding</keyword>
<evidence type="ECO:0000313" key="15">
    <source>
        <dbReference type="EMBL" id="KAK7791427.1"/>
    </source>
</evidence>
<dbReference type="Gene3D" id="3.30.1120.30">
    <property type="entry name" value="POLO box domain"/>
    <property type="match status" value="2"/>
</dbReference>
<feature type="domain" description="Protein kinase" evidence="13">
    <location>
        <begin position="24"/>
        <end position="277"/>
    </location>
</feature>
<evidence type="ECO:0000256" key="10">
    <source>
        <dbReference type="ARBA" id="ARBA00047802"/>
    </source>
</evidence>
<dbReference type="Gene3D" id="3.30.200.20">
    <property type="entry name" value="Phosphorylase Kinase, domain 1"/>
    <property type="match status" value="1"/>
</dbReference>
<dbReference type="GO" id="GO:0004674">
    <property type="term" value="F:protein serine/threonine kinase activity"/>
    <property type="evidence" value="ECO:0007669"/>
    <property type="project" value="UniProtKB-KW"/>
</dbReference>
<dbReference type="InterPro" id="IPR008271">
    <property type="entry name" value="Ser/Thr_kinase_AS"/>
</dbReference>
<dbReference type="GO" id="GO:0000776">
    <property type="term" value="C:kinetochore"/>
    <property type="evidence" value="ECO:0007669"/>
    <property type="project" value="TreeGrafter"/>
</dbReference>
<dbReference type="FunFam" id="3.30.200.20:FF:000284">
    <property type="entry name" value="Serine/threonine-protein kinase PLK"/>
    <property type="match status" value="1"/>
</dbReference>
<dbReference type="FunFam" id="3.30.1120.30:FF:000001">
    <property type="entry name" value="Serine/threonine-protein kinase PLK"/>
    <property type="match status" value="1"/>
</dbReference>
<dbReference type="GO" id="GO:0005524">
    <property type="term" value="F:ATP binding"/>
    <property type="evidence" value="ECO:0007669"/>
    <property type="project" value="UniProtKB-KW"/>
</dbReference>
<proteinExistence type="predicted"/>
<dbReference type="InterPro" id="IPR033695">
    <property type="entry name" value="POLO_box_2"/>
</dbReference>
<evidence type="ECO:0000259" key="13">
    <source>
        <dbReference type="PROSITE" id="PS50011"/>
    </source>
</evidence>
<protein>
    <recommendedName>
        <fullName evidence="2">polo kinase</fullName>
        <ecNumber evidence="2">2.7.11.21</ecNumber>
    </recommendedName>
</protein>
<dbReference type="AlphaFoldDB" id="A0AAN9VJ98"/>
<evidence type="ECO:0000256" key="12">
    <source>
        <dbReference type="SAM" id="MobiDB-lite"/>
    </source>
</evidence>
<dbReference type="EC" id="2.7.11.21" evidence="2"/>
<name>A0AAN9VJ98_9ORTH</name>
<dbReference type="SUPFAM" id="SSF82615">
    <property type="entry name" value="Polo-box domain"/>
    <property type="match status" value="2"/>
</dbReference>
<feature type="region of interest" description="Disordered" evidence="12">
    <location>
        <begin position="314"/>
        <end position="333"/>
    </location>
</feature>
<dbReference type="CDD" id="cd14099">
    <property type="entry name" value="STKc_PLK"/>
    <property type="match status" value="1"/>
</dbReference>
<evidence type="ECO:0000256" key="6">
    <source>
        <dbReference type="ARBA" id="ARBA00022737"/>
    </source>
</evidence>
<dbReference type="GO" id="GO:0007052">
    <property type="term" value="P:mitotic spindle organization"/>
    <property type="evidence" value="ECO:0007669"/>
    <property type="project" value="TreeGrafter"/>
</dbReference>
<evidence type="ECO:0000259" key="14">
    <source>
        <dbReference type="PROSITE" id="PS50078"/>
    </source>
</evidence>
<keyword evidence="7" id="KW-0547">Nucleotide-binding</keyword>
<feature type="domain" description="POLO box" evidence="14">
    <location>
        <begin position="386"/>
        <end position="464"/>
    </location>
</feature>
<dbReference type="InterPro" id="IPR036947">
    <property type="entry name" value="POLO_box_dom_sf"/>
</dbReference>
<dbReference type="Pfam" id="PF00659">
    <property type="entry name" value="POLO_box"/>
    <property type="match status" value="2"/>
</dbReference>
<evidence type="ECO:0000256" key="2">
    <source>
        <dbReference type="ARBA" id="ARBA00012424"/>
    </source>
</evidence>